<dbReference type="RefSeq" id="XP_070422897.1">
    <property type="nucleotide sequence ID" value="XM_070566796.1"/>
</dbReference>
<dbReference type="Proteomes" id="UP001652662">
    <property type="component" value="Chromosome 12"/>
</dbReference>
<feature type="compositionally biased region" description="Polar residues" evidence="1">
    <location>
        <begin position="11"/>
        <end position="25"/>
    </location>
</feature>
<organism evidence="2 3">
    <name type="scientific">Equus przewalskii</name>
    <name type="common">Przewalski's horse</name>
    <name type="synonym">Equus caballus przewalskii</name>
    <dbReference type="NCBI Taxonomy" id="9798"/>
    <lineage>
        <taxon>Eukaryota</taxon>
        <taxon>Metazoa</taxon>
        <taxon>Chordata</taxon>
        <taxon>Craniata</taxon>
        <taxon>Vertebrata</taxon>
        <taxon>Euteleostomi</taxon>
        <taxon>Mammalia</taxon>
        <taxon>Eutheria</taxon>
        <taxon>Laurasiatheria</taxon>
        <taxon>Perissodactyla</taxon>
        <taxon>Equidae</taxon>
        <taxon>Equus</taxon>
    </lineage>
</organism>
<keyword evidence="2" id="KW-1185">Reference proteome</keyword>
<feature type="compositionally biased region" description="Low complexity" evidence="1">
    <location>
        <begin position="225"/>
        <end position="239"/>
    </location>
</feature>
<name>A0ABM4K3X7_EQUPR</name>
<gene>
    <name evidence="3" type="primary">LOC139074775</name>
</gene>
<protein>
    <submittedName>
        <fullName evidence="3">Immediate early response gene 5 protein-like</fullName>
    </submittedName>
</protein>
<proteinExistence type="predicted"/>
<feature type="compositionally biased region" description="Polar residues" evidence="1">
    <location>
        <begin position="46"/>
        <end position="57"/>
    </location>
</feature>
<feature type="compositionally biased region" description="Low complexity" evidence="1">
    <location>
        <begin position="182"/>
        <end position="192"/>
    </location>
</feature>
<dbReference type="GeneID" id="139074775"/>
<evidence type="ECO:0000313" key="2">
    <source>
        <dbReference type="Proteomes" id="UP001652662"/>
    </source>
</evidence>
<sequence>MSPHQKMTKLAQDSTSQDPCRSGRQTPGKASPPPGGRGDLFWDPVSSETLTKTTQGKVATDPRVGAGDLVLPSACGRGPGRPSSSRVGTAKPRGAVPPRPGRPSPAAARGAGQARLSPFAASSPPGRTANDSAAAFRQPRRNRPRSQRAANRRPGQRSPTGPTYLPRRRAPPTDSTPPPPTAAAALTEAPAGTRGGKSPCAHPRRTPGQWQHERAAAQPISDDLAGWAGRRAAGEVEAG</sequence>
<feature type="compositionally biased region" description="Low complexity" evidence="1">
    <location>
        <begin position="104"/>
        <end position="115"/>
    </location>
</feature>
<reference evidence="3" key="1">
    <citation type="submission" date="2025-08" db="UniProtKB">
        <authorList>
            <consortium name="RefSeq"/>
        </authorList>
    </citation>
    <scope>IDENTIFICATION</scope>
    <source>
        <tissue evidence="3">Blood</tissue>
    </source>
</reference>
<feature type="region of interest" description="Disordered" evidence="1">
    <location>
        <begin position="1"/>
        <end position="239"/>
    </location>
</feature>
<accession>A0ABM4K3X7</accession>
<evidence type="ECO:0000313" key="3">
    <source>
        <dbReference type="RefSeq" id="XP_070422897.1"/>
    </source>
</evidence>
<evidence type="ECO:0000256" key="1">
    <source>
        <dbReference type="SAM" id="MobiDB-lite"/>
    </source>
</evidence>
<feature type="compositionally biased region" description="Basic residues" evidence="1">
    <location>
        <begin position="138"/>
        <end position="155"/>
    </location>
</feature>